<feature type="region of interest" description="Disordered" evidence="5">
    <location>
        <begin position="311"/>
        <end position="353"/>
    </location>
</feature>
<dbReference type="Gene3D" id="2.30.140.10">
    <property type="entry name" value="Spermidine synthase, tetramerisation domain"/>
    <property type="match status" value="1"/>
</dbReference>
<evidence type="ECO:0000313" key="8">
    <source>
        <dbReference type="Proteomes" id="UP000008743"/>
    </source>
</evidence>
<dbReference type="EMBL" id="KE346366">
    <property type="protein sequence ID" value="KJE94058.1"/>
    <property type="molecule type" value="Genomic_DNA"/>
</dbReference>
<dbReference type="NCBIfam" id="NF037959">
    <property type="entry name" value="MFS_SpdSyn"/>
    <property type="match status" value="1"/>
</dbReference>
<dbReference type="PIRSF" id="PIRSF000502">
    <property type="entry name" value="Spermidine_synth"/>
    <property type="match status" value="1"/>
</dbReference>
<accession>A0A0D2WRW3</accession>
<comment type="similarity">
    <text evidence="1 4">Belongs to the spermidine/spermine synthase family.</text>
</comment>
<dbReference type="CDD" id="cd02440">
    <property type="entry name" value="AdoMet_MTases"/>
    <property type="match status" value="1"/>
</dbReference>
<dbReference type="InterPro" id="IPR030668">
    <property type="entry name" value="Spermi_synthase_euk"/>
</dbReference>
<dbReference type="GO" id="GO:0004766">
    <property type="term" value="F:spermidine synthase activity"/>
    <property type="evidence" value="ECO:0007669"/>
    <property type="project" value="TreeGrafter"/>
</dbReference>
<organism evidence="7 8">
    <name type="scientific">Capsaspora owczarzaki (strain ATCC 30864)</name>
    <dbReference type="NCBI Taxonomy" id="595528"/>
    <lineage>
        <taxon>Eukaryota</taxon>
        <taxon>Filasterea</taxon>
        <taxon>Capsaspora</taxon>
    </lineage>
</organism>
<reference evidence="8" key="1">
    <citation type="submission" date="2011-02" db="EMBL/GenBank/DDBJ databases">
        <title>The Genome Sequence of Capsaspora owczarzaki ATCC 30864.</title>
        <authorList>
            <person name="Russ C."/>
            <person name="Cuomo C."/>
            <person name="Burger G."/>
            <person name="Gray M.W."/>
            <person name="Holland P.W.H."/>
            <person name="King N."/>
            <person name="Lang F.B.F."/>
            <person name="Roger A.J."/>
            <person name="Ruiz-Trillo I."/>
            <person name="Young S.K."/>
            <person name="Zeng Q."/>
            <person name="Gargeya S."/>
            <person name="Alvarado L."/>
            <person name="Berlin A."/>
            <person name="Chapman S.B."/>
            <person name="Chen Z."/>
            <person name="Freedman E."/>
            <person name="Gellesch M."/>
            <person name="Goldberg J."/>
            <person name="Griggs A."/>
            <person name="Gujja S."/>
            <person name="Heilman E."/>
            <person name="Heiman D."/>
            <person name="Howarth C."/>
            <person name="Mehta T."/>
            <person name="Neiman D."/>
            <person name="Pearson M."/>
            <person name="Roberts A."/>
            <person name="Saif S."/>
            <person name="Shea T."/>
            <person name="Shenoy N."/>
            <person name="Sisk P."/>
            <person name="Stolte C."/>
            <person name="Sykes S."/>
            <person name="White J."/>
            <person name="Yandava C."/>
            <person name="Haas B."/>
            <person name="Nusbaum C."/>
            <person name="Birren B."/>
        </authorList>
    </citation>
    <scope>NUCLEOTIDE SEQUENCE</scope>
    <source>
        <strain evidence="8">ATCC 30864</strain>
    </source>
</reference>
<proteinExistence type="inferred from homology"/>
<dbReference type="InterPro" id="IPR001045">
    <property type="entry name" value="Spermi_synthase"/>
</dbReference>
<dbReference type="HAMAP" id="MF_00198">
    <property type="entry name" value="Spermidine_synth"/>
    <property type="match status" value="1"/>
</dbReference>
<dbReference type="InterPro" id="IPR030373">
    <property type="entry name" value="PABS_CS"/>
</dbReference>
<feature type="compositionally biased region" description="Acidic residues" evidence="5">
    <location>
        <begin position="327"/>
        <end position="336"/>
    </location>
</feature>
<feature type="domain" description="PABS" evidence="6">
    <location>
        <begin position="8"/>
        <end position="243"/>
    </location>
</feature>
<dbReference type="InterPro" id="IPR035246">
    <property type="entry name" value="Spermidine_synt_N"/>
</dbReference>
<protein>
    <submittedName>
        <fullName evidence="7">Spermidine synthase</fullName>
    </submittedName>
</protein>
<evidence type="ECO:0000259" key="6">
    <source>
        <dbReference type="PROSITE" id="PS51006"/>
    </source>
</evidence>
<keyword evidence="8" id="KW-1185">Reference proteome</keyword>
<dbReference type="SUPFAM" id="SSF53335">
    <property type="entry name" value="S-adenosyl-L-methionine-dependent methyltransferases"/>
    <property type="match status" value="1"/>
</dbReference>
<feature type="compositionally biased region" description="Basic and acidic residues" evidence="5">
    <location>
        <begin position="311"/>
        <end position="326"/>
    </location>
</feature>
<dbReference type="NCBIfam" id="TIGR00417">
    <property type="entry name" value="speE"/>
    <property type="match status" value="1"/>
</dbReference>
<evidence type="ECO:0000256" key="1">
    <source>
        <dbReference type="ARBA" id="ARBA00007867"/>
    </source>
</evidence>
<dbReference type="InterPro" id="IPR030374">
    <property type="entry name" value="PABS"/>
</dbReference>
<dbReference type="Proteomes" id="UP000008743">
    <property type="component" value="Unassembled WGS sequence"/>
</dbReference>
<dbReference type="Gene3D" id="3.40.50.150">
    <property type="entry name" value="Vaccinia Virus protein VP39"/>
    <property type="match status" value="1"/>
</dbReference>
<dbReference type="Pfam" id="PF01564">
    <property type="entry name" value="Spermine_synth"/>
    <property type="match status" value="1"/>
</dbReference>
<dbReference type="GO" id="GO:0005829">
    <property type="term" value="C:cytosol"/>
    <property type="evidence" value="ECO:0007669"/>
    <property type="project" value="TreeGrafter"/>
</dbReference>
<gene>
    <name evidence="7" type="ORF">CAOG_008817</name>
</gene>
<dbReference type="FunCoup" id="A0A0D2WRW3">
    <property type="interactions" value="433"/>
</dbReference>
<name>A0A0D2WRW3_CAPO3</name>
<dbReference type="OMA" id="FLYHEMM"/>
<dbReference type="InterPro" id="IPR029063">
    <property type="entry name" value="SAM-dependent_MTases_sf"/>
</dbReference>
<dbReference type="PROSITE" id="PS51006">
    <property type="entry name" value="PABS_2"/>
    <property type="match status" value="1"/>
</dbReference>
<dbReference type="AlphaFoldDB" id="A0A0D2WRW3"/>
<dbReference type="PANTHER" id="PTHR11558">
    <property type="entry name" value="SPERMIDINE/SPERMINE SYNTHASE"/>
    <property type="match status" value="1"/>
</dbReference>
<dbReference type="STRING" id="595528.A0A0D2WRW3"/>
<dbReference type="GO" id="GO:0008295">
    <property type="term" value="P:spermidine biosynthetic process"/>
    <property type="evidence" value="ECO:0007669"/>
    <property type="project" value="TreeGrafter"/>
</dbReference>
<evidence type="ECO:0000313" key="7">
    <source>
        <dbReference type="EMBL" id="KJE94058.1"/>
    </source>
</evidence>
<dbReference type="FunFam" id="2.30.140.10:FF:000001">
    <property type="entry name" value="SPE3p Spermidine synthase"/>
    <property type="match status" value="1"/>
</dbReference>
<dbReference type="Pfam" id="PF17284">
    <property type="entry name" value="Spermine_synt_N"/>
    <property type="match status" value="1"/>
</dbReference>
<dbReference type="FunFam" id="3.40.50.150:FF:000013">
    <property type="entry name" value="Spermidine synthase"/>
    <property type="match status" value="1"/>
</dbReference>
<dbReference type="RefSeq" id="XP_011270457.1">
    <property type="nucleotide sequence ID" value="XM_011272155.1"/>
</dbReference>
<dbReference type="InterPro" id="IPR037163">
    <property type="entry name" value="Spermidine_synt_N_sf"/>
</dbReference>
<feature type="active site" description="Proton acceptor" evidence="3">
    <location>
        <position position="163"/>
    </location>
</feature>
<evidence type="ECO:0000256" key="5">
    <source>
        <dbReference type="SAM" id="MobiDB-lite"/>
    </source>
</evidence>
<dbReference type="InParanoid" id="A0A0D2WRW3"/>
<keyword evidence="2 3" id="KW-0808">Transferase</keyword>
<keyword evidence="3" id="KW-0620">Polyamine biosynthesis</keyword>
<sequence>MTNDSIQDGWFTEKSDLWPGQGLALKVKQVLHHAKSDFQDILVFQSESYGNVLVLDGAVQVTERDEFAYQEMIAHLPLCIHPYPKSVLIVGGGDGGVIREVIKHQAVEHITLCEIDPQVIEVAKKYLPSLAVGFNDPRVTVHVGDGVEYMKQHAGNFDVIITDSSDPIGPASALFEQPFYAAMRNALKPNGIVCTQAESIWLHLDLICNMKRFCSKLFPVVGYAWTSIPTYPCGQIGFMICSLNPLTELEQPTRSFSDTQLKSLPLRYYNKRIHTSSFTLPQFAQVALDAVDNEPEAVAASQAATSHVTLLRERESAEELANRRDNEDAEDEESEQPSEKPEQVEADASTDAS</sequence>
<dbReference type="NCBIfam" id="NF002010">
    <property type="entry name" value="PRK00811.1"/>
    <property type="match status" value="1"/>
</dbReference>
<dbReference type="PhylomeDB" id="A0A0D2WRW3"/>
<dbReference type="PANTHER" id="PTHR11558:SF11">
    <property type="entry name" value="SPERMIDINE SYNTHASE"/>
    <property type="match status" value="1"/>
</dbReference>
<dbReference type="PROSITE" id="PS01330">
    <property type="entry name" value="PABS_1"/>
    <property type="match status" value="1"/>
</dbReference>
<evidence type="ECO:0000256" key="2">
    <source>
        <dbReference type="ARBA" id="ARBA00022679"/>
    </source>
</evidence>
<dbReference type="OrthoDB" id="38125at2759"/>
<evidence type="ECO:0000256" key="4">
    <source>
        <dbReference type="RuleBase" id="RU003836"/>
    </source>
</evidence>
<dbReference type="eggNOG" id="KOG1562">
    <property type="taxonomic scope" value="Eukaryota"/>
</dbReference>
<evidence type="ECO:0000256" key="3">
    <source>
        <dbReference type="PROSITE-ProRule" id="PRU00354"/>
    </source>
</evidence>